<dbReference type="Gene3D" id="3.30.559.30">
    <property type="entry name" value="Nonribosomal peptide synthetase, condensation domain"/>
    <property type="match status" value="1"/>
</dbReference>
<feature type="compositionally biased region" description="Basic and acidic residues" evidence="6">
    <location>
        <begin position="171"/>
        <end position="184"/>
    </location>
</feature>
<evidence type="ECO:0000259" key="7">
    <source>
        <dbReference type="PROSITE" id="PS50075"/>
    </source>
</evidence>
<dbReference type="InterPro" id="IPR009081">
    <property type="entry name" value="PP-bd_ACP"/>
</dbReference>
<dbReference type="Gene3D" id="3.40.50.980">
    <property type="match status" value="2"/>
</dbReference>
<dbReference type="InterPro" id="IPR020806">
    <property type="entry name" value="PKS_PP-bd"/>
</dbReference>
<dbReference type="InterPro" id="IPR020845">
    <property type="entry name" value="AMP-binding_CS"/>
</dbReference>
<keyword evidence="3" id="KW-0596">Phosphopantetheine</keyword>
<dbReference type="InterPro" id="IPR023213">
    <property type="entry name" value="CAT-like_dom_sf"/>
</dbReference>
<dbReference type="SUPFAM" id="SSF56801">
    <property type="entry name" value="Acetyl-CoA synthetase-like"/>
    <property type="match status" value="1"/>
</dbReference>
<dbReference type="InterPro" id="IPR045851">
    <property type="entry name" value="AMP-bd_C_sf"/>
</dbReference>
<dbReference type="SUPFAM" id="SSF52777">
    <property type="entry name" value="CoA-dependent acyltransferases"/>
    <property type="match status" value="2"/>
</dbReference>
<evidence type="ECO:0000256" key="1">
    <source>
        <dbReference type="ARBA" id="ARBA00001957"/>
    </source>
</evidence>
<dbReference type="Pfam" id="PF13193">
    <property type="entry name" value="AMP-binding_C"/>
    <property type="match status" value="1"/>
</dbReference>
<dbReference type="GO" id="GO:0000036">
    <property type="term" value="F:acyl carrier activity"/>
    <property type="evidence" value="ECO:0007669"/>
    <property type="project" value="TreeGrafter"/>
</dbReference>
<dbReference type="Pfam" id="PF00550">
    <property type="entry name" value="PP-binding"/>
    <property type="match status" value="1"/>
</dbReference>
<evidence type="ECO:0000256" key="6">
    <source>
        <dbReference type="SAM" id="MobiDB-lite"/>
    </source>
</evidence>
<evidence type="ECO:0000256" key="5">
    <source>
        <dbReference type="ARBA" id="ARBA00022598"/>
    </source>
</evidence>
<dbReference type="InterPro" id="IPR001031">
    <property type="entry name" value="Thioesterase"/>
</dbReference>
<dbReference type="SUPFAM" id="SSF47336">
    <property type="entry name" value="ACP-like"/>
    <property type="match status" value="1"/>
</dbReference>
<dbReference type="GO" id="GO:0016874">
    <property type="term" value="F:ligase activity"/>
    <property type="evidence" value="ECO:0007669"/>
    <property type="project" value="UniProtKB-KW"/>
</dbReference>
<dbReference type="STRING" id="1935.B1H20_30035"/>
<dbReference type="GO" id="GO:0017000">
    <property type="term" value="P:antibiotic biosynthetic process"/>
    <property type="evidence" value="ECO:0007669"/>
    <property type="project" value="UniProtKB-ARBA"/>
</dbReference>
<evidence type="ECO:0000313" key="8">
    <source>
        <dbReference type="EMBL" id="ARF65178.1"/>
    </source>
</evidence>
<evidence type="ECO:0000256" key="3">
    <source>
        <dbReference type="ARBA" id="ARBA00022450"/>
    </source>
</evidence>
<dbReference type="GO" id="GO:0043041">
    <property type="term" value="P:amino acid activation for nonribosomal peptide biosynthetic process"/>
    <property type="evidence" value="ECO:0007669"/>
    <property type="project" value="TreeGrafter"/>
</dbReference>
<feature type="region of interest" description="Disordered" evidence="6">
    <location>
        <begin position="1392"/>
        <end position="1420"/>
    </location>
</feature>
<dbReference type="GO" id="GO:0031177">
    <property type="term" value="F:phosphopantetheine binding"/>
    <property type="evidence" value="ECO:0007669"/>
    <property type="project" value="InterPro"/>
</dbReference>
<feature type="region of interest" description="Disordered" evidence="6">
    <location>
        <begin position="120"/>
        <end position="193"/>
    </location>
</feature>
<evidence type="ECO:0000313" key="9">
    <source>
        <dbReference type="Proteomes" id="UP000192445"/>
    </source>
</evidence>
<feature type="domain" description="Carrier" evidence="7">
    <location>
        <begin position="1082"/>
        <end position="1157"/>
    </location>
</feature>
<evidence type="ECO:0000256" key="4">
    <source>
        <dbReference type="ARBA" id="ARBA00022553"/>
    </source>
</evidence>
<dbReference type="InterPro" id="IPR036736">
    <property type="entry name" value="ACP-like_sf"/>
</dbReference>
<proteinExistence type="predicted"/>
<dbReference type="Pfam" id="PF00501">
    <property type="entry name" value="AMP-binding"/>
    <property type="match status" value="1"/>
</dbReference>
<dbReference type="Gene3D" id="3.40.50.1820">
    <property type="entry name" value="alpha/beta hydrolase"/>
    <property type="match status" value="1"/>
</dbReference>
<dbReference type="KEGG" id="svu:B1H20_30035"/>
<dbReference type="InterPro" id="IPR029058">
    <property type="entry name" value="AB_hydrolase_fold"/>
</dbReference>
<dbReference type="PROSITE" id="PS00455">
    <property type="entry name" value="AMP_BINDING"/>
    <property type="match status" value="1"/>
</dbReference>
<dbReference type="EMBL" id="CP020570">
    <property type="protein sequence ID" value="ARF65178.1"/>
    <property type="molecule type" value="Genomic_DNA"/>
</dbReference>
<dbReference type="Proteomes" id="UP000192445">
    <property type="component" value="Chromosome"/>
</dbReference>
<feature type="compositionally biased region" description="Low complexity" evidence="6">
    <location>
        <begin position="19"/>
        <end position="55"/>
    </location>
</feature>
<dbReference type="InterPro" id="IPR025110">
    <property type="entry name" value="AMP-bd_C"/>
</dbReference>
<dbReference type="NCBIfam" id="TIGR01733">
    <property type="entry name" value="AA-adenyl-dom"/>
    <property type="match status" value="1"/>
</dbReference>
<dbReference type="SMART" id="SM00823">
    <property type="entry name" value="PKS_PP"/>
    <property type="match status" value="1"/>
</dbReference>
<keyword evidence="4" id="KW-0597">Phosphoprotein</keyword>
<dbReference type="GO" id="GO:0005737">
    <property type="term" value="C:cytoplasm"/>
    <property type="evidence" value="ECO:0007669"/>
    <property type="project" value="TreeGrafter"/>
</dbReference>
<keyword evidence="5" id="KW-0436">Ligase</keyword>
<dbReference type="Gene3D" id="3.30.300.30">
    <property type="match status" value="1"/>
</dbReference>
<organism evidence="8 9">
    <name type="scientific">Streptomyces violaceoruber</name>
    <dbReference type="NCBI Taxonomy" id="1935"/>
    <lineage>
        <taxon>Bacteria</taxon>
        <taxon>Bacillati</taxon>
        <taxon>Actinomycetota</taxon>
        <taxon>Actinomycetes</taxon>
        <taxon>Kitasatosporales</taxon>
        <taxon>Streptomycetaceae</taxon>
        <taxon>Streptomyces</taxon>
        <taxon>Streptomyces violaceoruber group</taxon>
    </lineage>
</organism>
<feature type="region of interest" description="Disordered" evidence="6">
    <location>
        <begin position="1"/>
        <end position="63"/>
    </location>
</feature>
<comment type="pathway">
    <text evidence="2">Siderophore biosynthesis.</text>
</comment>
<dbReference type="Gene3D" id="2.30.38.10">
    <property type="entry name" value="Luciferase, Domain 3"/>
    <property type="match status" value="1"/>
</dbReference>
<feature type="compositionally biased region" description="Pro residues" evidence="6">
    <location>
        <begin position="1401"/>
        <end position="1410"/>
    </location>
</feature>
<dbReference type="PROSITE" id="PS50075">
    <property type="entry name" value="CARRIER"/>
    <property type="match status" value="1"/>
</dbReference>
<dbReference type="Pfam" id="PF00975">
    <property type="entry name" value="Thioesterase"/>
    <property type="match status" value="1"/>
</dbReference>
<accession>A0A1V0UJR7</accession>
<comment type="cofactor">
    <cofactor evidence="1">
        <name>pantetheine 4'-phosphate</name>
        <dbReference type="ChEBI" id="CHEBI:47942"/>
    </cofactor>
</comment>
<evidence type="ECO:0000256" key="2">
    <source>
        <dbReference type="ARBA" id="ARBA00004924"/>
    </source>
</evidence>
<protein>
    <recommendedName>
        <fullName evidence="7">Carrier domain-containing protein</fullName>
    </recommendedName>
</protein>
<dbReference type="GO" id="GO:0044550">
    <property type="term" value="P:secondary metabolite biosynthetic process"/>
    <property type="evidence" value="ECO:0007669"/>
    <property type="project" value="TreeGrafter"/>
</dbReference>
<dbReference type="Gene3D" id="1.10.1200.10">
    <property type="entry name" value="ACP-like"/>
    <property type="match status" value="1"/>
</dbReference>
<dbReference type="InterPro" id="IPR010071">
    <property type="entry name" value="AA_adenyl_dom"/>
</dbReference>
<dbReference type="Gene3D" id="3.30.559.10">
    <property type="entry name" value="Chloramphenicol acetyltransferase-like domain"/>
    <property type="match status" value="1"/>
</dbReference>
<sequence length="1420" mass="148869">MVTEAGPGAPPRPAPPRGPAALLNPTAPAATAEPAPHASAPHASAPAAPARTASDPSPPASAPLTDLQHAYWLGEQGAYDLSTPARLCVDWELPGLDATALRRALDACAARHPMLRVRVGDDGTQSVDGTAPIPLTVRDATGPDPRAADSEPEQAPGPAPRAAEAVAEQDPGPHPRQTEAKAEQDPGPARAESRWRAWRTEALYSLPPLSEGPPLAALLVRMPGRVRLTLVLRLFAFDAASVGILVRDLAAFYRDPHLRLPAPEASFLDFARREERRTGRARREAEAYWAARVPDLPGPPDLPLAAGGAPAGSASFRRHGWTLSAERSGRLRGRAHARGLSVNAVLCSAYAGALALFSGGQDTFTLTVLASRRPAAPGHAEVVGNYGTTVALAVPAAPGASFGERARLLQRRLHEAYGHSSVSAVEVLRRMKARTDGAPALLPVVFASSIGLPGGGPGQRREDPGAATLPGARALGGALHTPQVWIDHQVYEDEDGRIGCTVDLVEDVFPEGFGAGFLATYRQWLDDLTEDEDRWDRPLRPVLPEPLTAARRAANATGRPLPDRLLHDGFDARCREHPERTAVVQGAERVSYGDLRAEAAALAGRLAAAGTRPGDLVAVRAARSRAQIAAVLAVLYAGGAYVPLAPATPARRLADVIDHAGIRFALTDDPDGFAPLPGVLALDLRATAGPEPAAPPPPVVSPADLAYVIYTSGTTGEPKGVAIEHRAATNTVDDLLDRFRIGPGDRTLQLSSLGFDLSVFDVFGTLAAGGTLVLPPDDGGGPPDPAAWTACVREHGVTVWNSVPALLDMALHAGHPHGSLDSLRLVMLSGDWIPVGLPGQVREFAPDAVVAALGGATEASIWSNIHLAESAPPPDWTSVPYGTPLANQGFHVLDAALDHVPDWVAGDLVITGAGLARGYHRAPGQTAAAFRNHPVTGERMYFTGDRARYRPDGTLEFLGRADTQVKIRGHRIELAEVATAAHGLPGVRTAVADVLGERPDQQRLALFLVCDPGVVRDSAERAALAEKVAERARDTLPPYMVPTEIVPLGELPVTANGKVDRAALRRFAGAAAPASPDGDGGPPRPGTETLLAGVWESVLGVPVPGRDADFFRLGGTSLLAARMVGRIESACGVRPVLSGLFRHPTLAGQARLVDEERTDEPRCTAVLRQEPGAPRLVLFHPVGGGLLCYRDVVDALPGPRHVVGVQSPADAVEHGDGTDGVTAFATRYADELIAELGPGEAVFAGWSMGGVLALETARLLRGSPVEVTAVVAVDSFVAADPGHHVHSGPEAARAFLADLHGGTPPPGADGVPPELDAAYRAYLRNYRALLTHRPAPPKGPPVYVVRCADGAPDAFPGLLPLADHWRELPPGASVVDVPGDHFSVMDPLRRGPLADLLTPHGPAPEPPANPTPARDERGTP</sequence>
<gene>
    <name evidence="8" type="ORF">B1H20_30035</name>
</gene>
<dbReference type="InterPro" id="IPR000873">
    <property type="entry name" value="AMP-dep_synth/lig_dom"/>
</dbReference>
<dbReference type="PANTHER" id="PTHR45527">
    <property type="entry name" value="NONRIBOSOMAL PEPTIDE SYNTHETASE"/>
    <property type="match status" value="1"/>
</dbReference>
<feature type="compositionally biased region" description="Pro residues" evidence="6">
    <location>
        <begin position="8"/>
        <end position="18"/>
    </location>
</feature>
<name>A0A1V0UJR7_STRVN</name>
<dbReference type="SUPFAM" id="SSF53474">
    <property type="entry name" value="alpha/beta-Hydrolases"/>
    <property type="match status" value="1"/>
</dbReference>
<reference evidence="8 9" key="1">
    <citation type="submission" date="2017-03" db="EMBL/GenBank/DDBJ databases">
        <title>Complete Genome Sequence of a natural compounds producer, Streptomyces violaceus S21.</title>
        <authorList>
            <person name="Zhong C."/>
            <person name="Zhao Z."/>
            <person name="Fu J."/>
            <person name="Zong G."/>
            <person name="Qin R."/>
            <person name="Cao G."/>
        </authorList>
    </citation>
    <scope>NUCLEOTIDE SEQUENCE [LARGE SCALE GENOMIC DNA]</scope>
    <source>
        <strain evidence="8 9">S21</strain>
    </source>
</reference>
<dbReference type="Pfam" id="PF00668">
    <property type="entry name" value="Condensation"/>
    <property type="match status" value="1"/>
</dbReference>
<dbReference type="InterPro" id="IPR001242">
    <property type="entry name" value="Condensation_dom"/>
</dbReference>
<dbReference type="PANTHER" id="PTHR45527:SF10">
    <property type="entry name" value="PYOCHELIN SYNTHASE PCHF"/>
    <property type="match status" value="1"/>
</dbReference>
<dbReference type="FunFam" id="3.40.50.12780:FF:000012">
    <property type="entry name" value="Non-ribosomal peptide synthetase"/>
    <property type="match status" value="1"/>
</dbReference>